<evidence type="ECO:0000256" key="1">
    <source>
        <dbReference type="SAM" id="SignalP"/>
    </source>
</evidence>
<dbReference type="InterPro" id="IPR011250">
    <property type="entry name" value="OMP/PagP_B-barrel"/>
</dbReference>
<gene>
    <name evidence="2" type="ORF">KEM10_08725</name>
</gene>
<keyword evidence="3" id="KW-1185">Reference proteome</keyword>
<organism evidence="2 3">
    <name type="scientific">Carboxylicivirga linearis</name>
    <dbReference type="NCBI Taxonomy" id="1628157"/>
    <lineage>
        <taxon>Bacteria</taxon>
        <taxon>Pseudomonadati</taxon>
        <taxon>Bacteroidota</taxon>
        <taxon>Bacteroidia</taxon>
        <taxon>Marinilabiliales</taxon>
        <taxon>Marinilabiliaceae</taxon>
        <taxon>Carboxylicivirga</taxon>
    </lineage>
</organism>
<sequence length="226" mass="25553">MKRNNILKAGCFLFLFSFLVNLSVEGQKRDVYMGGRVAMTLPTNIGKDSELPMGFKDMSTTGIEAAYFGRWFYMKRLSLGWDLAYQFQSIDEDFWNVENRGEVTGNYQTIQLLVEGNYYFSSDEIRPYLGITTGAFALFNQRTYSSSNEAANASNTYKYQKVMPGLAPQAGILFEIGSNTFLDIHARLVLMPNLDEEYVYDENIGEISTNPHGAQNHLSLSIGLLF</sequence>
<name>A0ABS5JU83_9BACT</name>
<accession>A0ABS5JU83</accession>
<comment type="caution">
    <text evidence="2">The sequence shown here is derived from an EMBL/GenBank/DDBJ whole genome shotgun (WGS) entry which is preliminary data.</text>
</comment>
<evidence type="ECO:0000313" key="2">
    <source>
        <dbReference type="EMBL" id="MBS2098360.1"/>
    </source>
</evidence>
<evidence type="ECO:0000313" key="3">
    <source>
        <dbReference type="Proteomes" id="UP000708576"/>
    </source>
</evidence>
<feature type="signal peptide" evidence="1">
    <location>
        <begin position="1"/>
        <end position="22"/>
    </location>
</feature>
<feature type="chain" id="PRO_5046150278" description="Outer membrane protein beta-barrel domain-containing protein" evidence="1">
    <location>
        <begin position="23"/>
        <end position="226"/>
    </location>
</feature>
<protein>
    <recommendedName>
        <fullName evidence="4">Outer membrane protein beta-barrel domain-containing protein</fullName>
    </recommendedName>
</protein>
<dbReference type="Proteomes" id="UP000708576">
    <property type="component" value="Unassembled WGS sequence"/>
</dbReference>
<dbReference type="RefSeq" id="WP_212215602.1">
    <property type="nucleotide sequence ID" value="NZ_JAGUCO010000004.1"/>
</dbReference>
<dbReference type="EMBL" id="JAGUCO010000004">
    <property type="protein sequence ID" value="MBS2098360.1"/>
    <property type="molecule type" value="Genomic_DNA"/>
</dbReference>
<dbReference type="Gene3D" id="2.40.160.20">
    <property type="match status" value="1"/>
</dbReference>
<keyword evidence="1" id="KW-0732">Signal</keyword>
<reference evidence="2 3" key="1">
    <citation type="journal article" date="2015" name="Int. J. Syst. Evol. Microbiol.">
        <title>Carboxylicivirga linearis sp. nov., isolated from a sea cucumber culture pond.</title>
        <authorList>
            <person name="Wang F.Q."/>
            <person name="Zhou Y.X."/>
            <person name="Lin X.Z."/>
            <person name="Chen G.J."/>
            <person name="Du Z.J."/>
        </authorList>
    </citation>
    <scope>NUCLEOTIDE SEQUENCE [LARGE SCALE GENOMIC DNA]</scope>
    <source>
        <strain evidence="2 3">FB218</strain>
    </source>
</reference>
<evidence type="ECO:0008006" key="4">
    <source>
        <dbReference type="Google" id="ProtNLM"/>
    </source>
</evidence>
<dbReference type="SUPFAM" id="SSF56925">
    <property type="entry name" value="OMPA-like"/>
    <property type="match status" value="1"/>
</dbReference>
<proteinExistence type="predicted"/>